<proteinExistence type="predicted"/>
<dbReference type="PROSITE" id="PS51257">
    <property type="entry name" value="PROKAR_LIPOPROTEIN"/>
    <property type="match status" value="1"/>
</dbReference>
<protein>
    <submittedName>
        <fullName evidence="2">Sugar ABC transporter substrate-binding protein</fullName>
    </submittedName>
</protein>
<dbReference type="AlphaFoldDB" id="A0A511Z2C2"/>
<keyword evidence="1" id="KW-0732">Signal</keyword>
<reference evidence="2 3" key="1">
    <citation type="submission" date="2019-07" db="EMBL/GenBank/DDBJ databases">
        <title>Whole genome shotgun sequence of Actinotalea fermentans NBRC 105374.</title>
        <authorList>
            <person name="Hosoyama A."/>
            <person name="Uohara A."/>
            <person name="Ohji S."/>
            <person name="Ichikawa N."/>
        </authorList>
    </citation>
    <scope>NUCLEOTIDE SEQUENCE [LARGE SCALE GENOMIC DNA]</scope>
    <source>
        <strain evidence="2 3">NBRC 105374</strain>
    </source>
</reference>
<evidence type="ECO:0000313" key="3">
    <source>
        <dbReference type="Proteomes" id="UP000321484"/>
    </source>
</evidence>
<dbReference type="InterPro" id="IPR050490">
    <property type="entry name" value="Bact_solute-bd_prot1"/>
</dbReference>
<dbReference type="OrthoDB" id="9780991at2"/>
<keyword evidence="3" id="KW-1185">Reference proteome</keyword>
<name>A0A511Z2C2_9CELL</name>
<feature type="signal peptide" evidence="1">
    <location>
        <begin position="1"/>
        <end position="22"/>
    </location>
</feature>
<evidence type="ECO:0000313" key="2">
    <source>
        <dbReference type="EMBL" id="GEN81600.1"/>
    </source>
</evidence>
<dbReference type="PANTHER" id="PTHR43649">
    <property type="entry name" value="ARABINOSE-BINDING PROTEIN-RELATED"/>
    <property type="match status" value="1"/>
</dbReference>
<dbReference type="EMBL" id="BJYK01000014">
    <property type="protein sequence ID" value="GEN81600.1"/>
    <property type="molecule type" value="Genomic_DNA"/>
</dbReference>
<dbReference type="InterPro" id="IPR006059">
    <property type="entry name" value="SBP"/>
</dbReference>
<dbReference type="PANTHER" id="PTHR43649:SF12">
    <property type="entry name" value="DIACETYLCHITOBIOSE BINDING PROTEIN DASA"/>
    <property type="match status" value="1"/>
</dbReference>
<dbReference type="Pfam" id="PF01547">
    <property type="entry name" value="SBP_bac_1"/>
    <property type="match status" value="1"/>
</dbReference>
<comment type="caution">
    <text evidence="2">The sequence shown here is derived from an EMBL/GenBank/DDBJ whole genome shotgun (WGS) entry which is preliminary data.</text>
</comment>
<evidence type="ECO:0000256" key="1">
    <source>
        <dbReference type="SAM" id="SignalP"/>
    </source>
</evidence>
<dbReference type="CDD" id="cd13585">
    <property type="entry name" value="PBP2_TMBP_like"/>
    <property type="match status" value="1"/>
</dbReference>
<dbReference type="SUPFAM" id="SSF53850">
    <property type="entry name" value="Periplasmic binding protein-like II"/>
    <property type="match status" value="1"/>
</dbReference>
<sequence length="435" mass="46281">MPRRTRKYLAVSLALSLTGVLAGCSGAESADSDAIELEFWNPEADEAVISVLETMIEKYEAENPNVNVNLVTVPWSDIFTKWQAALQGGNAPDVTLGSAAFAASLQEQGVLLPLNDVVEAIGGEEAWADTASSLVELSKTPDGEYFALPYSTNSVVLWYNKPMFEAAGLQPPTTWDELEAAAAALTHDDQYGILIPSSKSYVTTQSLYSMILANGGDLVDRNDPDTVTFDAPEAVEALEFYSSLAQYSPPGAGGYDRPEAQAAMTTGKLGMFVYGSWMQGALEAAGADVAEQFGAVPVPSNGGAGAFMGNVSLYAFNTTEHPEEARDFLAYLLDPQAYEQFVLINPASFVPVIDAVHESETYQTNEKVVAAGELLAAVGTTLPDAWVFGLPNPHAGEWESLNLVAQAATAVIEQGEDPQAAATRIADEMRESIGN</sequence>
<dbReference type="Gene3D" id="3.40.190.10">
    <property type="entry name" value="Periplasmic binding protein-like II"/>
    <property type="match status" value="1"/>
</dbReference>
<organism evidence="2 3">
    <name type="scientific">Actinotalea fermentans</name>
    <dbReference type="NCBI Taxonomy" id="43671"/>
    <lineage>
        <taxon>Bacteria</taxon>
        <taxon>Bacillati</taxon>
        <taxon>Actinomycetota</taxon>
        <taxon>Actinomycetes</taxon>
        <taxon>Micrococcales</taxon>
        <taxon>Cellulomonadaceae</taxon>
        <taxon>Actinotalea</taxon>
    </lineage>
</organism>
<gene>
    <name evidence="2" type="ORF">AFE02nite_33340</name>
</gene>
<feature type="chain" id="PRO_5038622512" evidence="1">
    <location>
        <begin position="23"/>
        <end position="435"/>
    </location>
</feature>
<dbReference type="Proteomes" id="UP000321484">
    <property type="component" value="Unassembled WGS sequence"/>
</dbReference>
<accession>A0A511Z2C2</accession>
<dbReference type="RefSeq" id="WP_034243594.1">
    <property type="nucleotide sequence ID" value="NZ_BJYK01000014.1"/>
</dbReference>